<sequence>MTRHFLLSFFYIMFLISSCGTMQINTDQESPKNKVIVGYWEDQNGIISYFQKDGTFKTMSTDGSNTILATGFYQYKSYQNIEINLTSLIRNTSEIIECTLIKSNKLSCISSNKGQFYLERTHLTSQPIPPNKSQKDLISVPEDPTAPPISVIFYK</sequence>
<evidence type="ECO:0000256" key="4">
    <source>
        <dbReference type="ARBA" id="ARBA00023139"/>
    </source>
</evidence>
<dbReference type="Proteomes" id="UP000240811">
    <property type="component" value="Unassembled WGS sequence"/>
</dbReference>
<comment type="similarity">
    <text evidence="7">Belongs to the rhizobiaceae omp10 lipoprotein family.</text>
</comment>
<dbReference type="InterPro" id="IPR049857">
    <property type="entry name" value="Omp10-like"/>
</dbReference>
<protein>
    <recommendedName>
        <fullName evidence="11">Outer membrane lipoprotein</fullName>
    </recommendedName>
</protein>
<evidence type="ECO:0000256" key="1">
    <source>
        <dbReference type="ARBA" id="ARBA00004459"/>
    </source>
</evidence>
<dbReference type="Pfam" id="PF26368">
    <property type="entry name" value="OMP10"/>
    <property type="match status" value="1"/>
</dbReference>
<keyword evidence="3" id="KW-0472">Membrane</keyword>
<keyword evidence="5" id="KW-0998">Cell outer membrane</keyword>
<evidence type="ECO:0000256" key="3">
    <source>
        <dbReference type="ARBA" id="ARBA00023136"/>
    </source>
</evidence>
<evidence type="ECO:0000256" key="8">
    <source>
        <dbReference type="SAM" id="SignalP"/>
    </source>
</evidence>
<evidence type="ECO:0000256" key="7">
    <source>
        <dbReference type="ARBA" id="ARBA00044505"/>
    </source>
</evidence>
<comment type="subcellular location">
    <subcellularLocation>
        <location evidence="1">Cell outer membrane</location>
        <topology evidence="1">Lipid-anchor</topology>
    </subcellularLocation>
</comment>
<accession>A0A2T4VXA7</accession>
<feature type="signal peptide" evidence="8">
    <location>
        <begin position="1"/>
        <end position="22"/>
    </location>
</feature>
<organism evidence="9 10">
    <name type="scientific">Candidatus Liberibacter europaeus</name>
    <dbReference type="NCBI Taxonomy" id="744859"/>
    <lineage>
        <taxon>Bacteria</taxon>
        <taxon>Pseudomonadati</taxon>
        <taxon>Pseudomonadota</taxon>
        <taxon>Alphaproteobacteria</taxon>
        <taxon>Hyphomicrobiales</taxon>
        <taxon>Rhizobiaceae</taxon>
        <taxon>Liberibacter</taxon>
    </lineage>
</organism>
<dbReference type="PROSITE" id="PS51257">
    <property type="entry name" value="PROKAR_LIPOPROTEIN"/>
    <property type="match status" value="1"/>
</dbReference>
<keyword evidence="4" id="KW-0564">Palmitate</keyword>
<keyword evidence="2 8" id="KW-0732">Signal</keyword>
<evidence type="ECO:0000313" key="10">
    <source>
        <dbReference type="Proteomes" id="UP000240811"/>
    </source>
</evidence>
<reference evidence="10" key="1">
    <citation type="submission" date="2018-02" db="EMBL/GenBank/DDBJ databases">
        <title>Genome sequence of Candidatus Liberibacter europaeus.</title>
        <authorList>
            <person name="Frampton R.A."/>
            <person name="Thompson S.M."/>
            <person name="David C."/>
            <person name="Addison S.M."/>
            <person name="Smith G.R."/>
        </authorList>
    </citation>
    <scope>NUCLEOTIDE SEQUENCE [LARGE SCALE GENOMIC DNA]</scope>
</reference>
<feature type="chain" id="PRO_5015544477" description="Outer membrane lipoprotein" evidence="8">
    <location>
        <begin position="23"/>
        <end position="155"/>
    </location>
</feature>
<evidence type="ECO:0000256" key="2">
    <source>
        <dbReference type="ARBA" id="ARBA00022729"/>
    </source>
</evidence>
<gene>
    <name evidence="9" type="ORF">C4617_04210</name>
</gene>
<keyword evidence="6" id="KW-0449">Lipoprotein</keyword>
<evidence type="ECO:0008006" key="11">
    <source>
        <dbReference type="Google" id="ProtNLM"/>
    </source>
</evidence>
<dbReference type="AlphaFoldDB" id="A0A2T4VXA7"/>
<proteinExistence type="inferred from homology"/>
<evidence type="ECO:0000313" key="9">
    <source>
        <dbReference type="EMBL" id="PTL86407.1"/>
    </source>
</evidence>
<evidence type="ECO:0000256" key="5">
    <source>
        <dbReference type="ARBA" id="ARBA00023237"/>
    </source>
</evidence>
<dbReference type="EMBL" id="PSQJ01000004">
    <property type="protein sequence ID" value="PTL86407.1"/>
    <property type="molecule type" value="Genomic_DNA"/>
</dbReference>
<evidence type="ECO:0000256" key="6">
    <source>
        <dbReference type="ARBA" id="ARBA00023288"/>
    </source>
</evidence>
<name>A0A2T4VXA7_9HYPH</name>
<comment type="caution">
    <text evidence="9">The sequence shown here is derived from an EMBL/GenBank/DDBJ whole genome shotgun (WGS) entry which is preliminary data.</text>
</comment>